<keyword evidence="3" id="KW-0812">Transmembrane</keyword>
<proteinExistence type="predicted"/>
<sequence>MSLFGGDNEIGNILQQAVKLKSAQMNEKRKTYETRPFFVQHTLFHGEKEDFKAWRQLPFDEKKVISERLKEEGNELFKKGSWMDAVEKYEEAASLVHYYWSTDANWRKNNRGIDDDVLKLVDDLGTTEEDARWQRKHRALCALNLAACKQKLDKLDEAITACDVTLELDPENVKALYRRAESRIRPTKATAYDHDLAIKDLARANTLDPSNQTVERLLVRLRAERRVQREKDSKTYTGLFDRGQIYDKVAQEARLAKASTKSGGSLLASGATYEDLEQRISEISDQDPIEKRIQDAELLRDLYVRNGKEDEARQLNDQIKQAKKVVKDSVEQPKIDWSNPPPELVEDAKKHGLDLTDPLVLQELQRMEREGFEQTVNEEPSGPSQTRSTAEEEEDDESAEPIPWKRYFIFFAVIYVFWCLVDVAILNLAPKRPRPPRPRPPPAVPPARPVVVEGHIRADEPVPEAEVLTEEPEPEAPTREFSELDEEEEAPRPPSRGYLASMYDAIPPWIVGEADETEL</sequence>
<feature type="transmembrane region" description="Helical" evidence="3">
    <location>
        <begin position="407"/>
        <end position="429"/>
    </location>
</feature>
<dbReference type="EMBL" id="CAJNIZ010010435">
    <property type="protein sequence ID" value="CAE7300655.1"/>
    <property type="molecule type" value="Genomic_DNA"/>
</dbReference>
<feature type="compositionally biased region" description="Polar residues" evidence="2">
    <location>
        <begin position="374"/>
        <end position="388"/>
    </location>
</feature>
<keyword evidence="3" id="KW-0472">Membrane</keyword>
<keyword evidence="3" id="KW-1133">Transmembrane helix</keyword>
<feature type="coiled-coil region" evidence="1">
    <location>
        <begin position="305"/>
        <end position="332"/>
    </location>
</feature>
<protein>
    <submittedName>
        <fullName evidence="4">FKBP70 protein</fullName>
    </submittedName>
</protein>
<feature type="region of interest" description="Disordered" evidence="2">
    <location>
        <begin position="371"/>
        <end position="398"/>
    </location>
</feature>
<evidence type="ECO:0000313" key="4">
    <source>
        <dbReference type="EMBL" id="CAE7300655.1"/>
    </source>
</evidence>
<feature type="region of interest" description="Disordered" evidence="2">
    <location>
        <begin position="459"/>
        <end position="500"/>
    </location>
</feature>
<dbReference type="InterPro" id="IPR019734">
    <property type="entry name" value="TPR_rpt"/>
</dbReference>
<dbReference type="PANTHER" id="PTHR46512">
    <property type="entry name" value="PEPTIDYLPROLYL ISOMERASE"/>
    <property type="match status" value="1"/>
</dbReference>
<dbReference type="InterPro" id="IPR011990">
    <property type="entry name" value="TPR-like_helical_dom_sf"/>
</dbReference>
<dbReference type="Gene3D" id="1.25.40.10">
    <property type="entry name" value="Tetratricopeptide repeat domain"/>
    <property type="match status" value="1"/>
</dbReference>
<dbReference type="SUPFAM" id="SSF48452">
    <property type="entry name" value="TPR-like"/>
    <property type="match status" value="1"/>
</dbReference>
<reference evidence="4" key="1">
    <citation type="submission" date="2021-02" db="EMBL/GenBank/DDBJ databases">
        <authorList>
            <person name="Dougan E. K."/>
            <person name="Rhodes N."/>
            <person name="Thang M."/>
            <person name="Chan C."/>
        </authorList>
    </citation>
    <scope>NUCLEOTIDE SEQUENCE</scope>
</reference>
<dbReference type="SMART" id="SM00028">
    <property type="entry name" value="TPR"/>
    <property type="match status" value="2"/>
</dbReference>
<gene>
    <name evidence="4" type="primary">FKBP70</name>
    <name evidence="4" type="ORF">SPIL2461_LOCUS6792</name>
</gene>
<dbReference type="PANTHER" id="PTHR46512:SF8">
    <property type="entry name" value="PEPTIDYLPROLYL ISOMERASE"/>
    <property type="match status" value="1"/>
</dbReference>
<evidence type="ECO:0000256" key="3">
    <source>
        <dbReference type="SAM" id="Phobius"/>
    </source>
</evidence>
<keyword evidence="1" id="KW-0175">Coiled coil</keyword>
<evidence type="ECO:0000313" key="5">
    <source>
        <dbReference type="Proteomes" id="UP000649617"/>
    </source>
</evidence>
<name>A0A812N9S4_SYMPI</name>
<organism evidence="4 5">
    <name type="scientific">Symbiodinium pilosum</name>
    <name type="common">Dinoflagellate</name>
    <dbReference type="NCBI Taxonomy" id="2952"/>
    <lineage>
        <taxon>Eukaryota</taxon>
        <taxon>Sar</taxon>
        <taxon>Alveolata</taxon>
        <taxon>Dinophyceae</taxon>
        <taxon>Suessiales</taxon>
        <taxon>Symbiodiniaceae</taxon>
        <taxon>Symbiodinium</taxon>
    </lineage>
</organism>
<evidence type="ECO:0000256" key="1">
    <source>
        <dbReference type="SAM" id="Coils"/>
    </source>
</evidence>
<dbReference type="AlphaFoldDB" id="A0A812N9S4"/>
<dbReference type="OrthoDB" id="435302at2759"/>
<evidence type="ECO:0000256" key="2">
    <source>
        <dbReference type="SAM" id="MobiDB-lite"/>
    </source>
</evidence>
<accession>A0A812N9S4</accession>
<comment type="caution">
    <text evidence="4">The sequence shown here is derived from an EMBL/GenBank/DDBJ whole genome shotgun (WGS) entry which is preliminary data.</text>
</comment>
<dbReference type="Proteomes" id="UP000649617">
    <property type="component" value="Unassembled WGS sequence"/>
</dbReference>
<dbReference type="InterPro" id="IPR050754">
    <property type="entry name" value="FKBP4/5/8-like"/>
</dbReference>
<keyword evidence="5" id="KW-1185">Reference proteome</keyword>
<feature type="compositionally biased region" description="Acidic residues" evidence="2">
    <location>
        <begin position="461"/>
        <end position="474"/>
    </location>
</feature>